<dbReference type="CDD" id="cd09274">
    <property type="entry name" value="RNase_HI_RT_Ty3"/>
    <property type="match status" value="1"/>
</dbReference>
<dbReference type="InterPro" id="IPR041373">
    <property type="entry name" value="RT_RNaseH"/>
</dbReference>
<organism evidence="8 9">
    <name type="scientific">Elysia crispata</name>
    <name type="common">lettuce slug</name>
    <dbReference type="NCBI Taxonomy" id="231223"/>
    <lineage>
        <taxon>Eukaryota</taxon>
        <taxon>Metazoa</taxon>
        <taxon>Spiralia</taxon>
        <taxon>Lophotrochozoa</taxon>
        <taxon>Mollusca</taxon>
        <taxon>Gastropoda</taxon>
        <taxon>Heterobranchia</taxon>
        <taxon>Euthyneura</taxon>
        <taxon>Panpulmonata</taxon>
        <taxon>Sacoglossa</taxon>
        <taxon>Placobranchoidea</taxon>
        <taxon>Plakobranchidae</taxon>
        <taxon>Elysia</taxon>
    </lineage>
</organism>
<dbReference type="InterPro" id="IPR043502">
    <property type="entry name" value="DNA/RNA_pol_sf"/>
</dbReference>
<proteinExistence type="predicted"/>
<dbReference type="EMBL" id="JAWDGP010002817">
    <property type="protein sequence ID" value="KAK3779718.1"/>
    <property type="molecule type" value="Genomic_DNA"/>
</dbReference>
<dbReference type="SUPFAM" id="SSF56672">
    <property type="entry name" value="DNA/RNA polymerases"/>
    <property type="match status" value="1"/>
</dbReference>
<dbReference type="Proteomes" id="UP001283361">
    <property type="component" value="Unassembled WGS sequence"/>
</dbReference>
<evidence type="ECO:0000256" key="3">
    <source>
        <dbReference type="ARBA" id="ARBA00022722"/>
    </source>
</evidence>
<evidence type="ECO:0000313" key="8">
    <source>
        <dbReference type="EMBL" id="KAK3779718.1"/>
    </source>
</evidence>
<gene>
    <name evidence="8" type="ORF">RRG08_013673</name>
</gene>
<keyword evidence="9" id="KW-1185">Reference proteome</keyword>
<keyword evidence="4" id="KW-0255">Endonuclease</keyword>
<dbReference type="Gene3D" id="3.10.20.370">
    <property type="match status" value="1"/>
</dbReference>
<name>A0AAE1A2K4_9GAST</name>
<dbReference type="GO" id="GO:0004519">
    <property type="term" value="F:endonuclease activity"/>
    <property type="evidence" value="ECO:0007669"/>
    <property type="project" value="UniProtKB-KW"/>
</dbReference>
<reference evidence="8" key="1">
    <citation type="journal article" date="2023" name="G3 (Bethesda)">
        <title>A reference genome for the long-term kleptoplast-retaining sea slug Elysia crispata morphotype clarki.</title>
        <authorList>
            <person name="Eastman K.E."/>
            <person name="Pendleton A.L."/>
            <person name="Shaikh M.A."/>
            <person name="Suttiyut T."/>
            <person name="Ogas R."/>
            <person name="Tomko P."/>
            <person name="Gavelis G."/>
            <person name="Widhalm J.R."/>
            <person name="Wisecaver J.H."/>
        </authorList>
    </citation>
    <scope>NUCLEOTIDE SEQUENCE</scope>
    <source>
        <strain evidence="8">ECLA1</strain>
    </source>
</reference>
<dbReference type="GO" id="GO:0016787">
    <property type="term" value="F:hydrolase activity"/>
    <property type="evidence" value="ECO:0007669"/>
    <property type="project" value="UniProtKB-KW"/>
</dbReference>
<sequence length="134" mass="15601">MEPLLPLPDFEKQFLVAVDASDTGLGAILMQDHVCERRPVIYLSRKLLPREQNYSVVEKECLTLIWAIKNISTYLIGREFIVETDHPPLLDLNRAKSENGRLMRWTLLLVLYRFNLRSVKGTENQGRDFLSRQD</sequence>
<dbReference type="AlphaFoldDB" id="A0AAE1A2K4"/>
<keyword evidence="1" id="KW-0808">Transferase</keyword>
<evidence type="ECO:0000256" key="6">
    <source>
        <dbReference type="ARBA" id="ARBA00022918"/>
    </source>
</evidence>
<dbReference type="GO" id="GO:0003964">
    <property type="term" value="F:RNA-directed DNA polymerase activity"/>
    <property type="evidence" value="ECO:0007669"/>
    <property type="project" value="UniProtKB-KW"/>
</dbReference>
<evidence type="ECO:0000259" key="7">
    <source>
        <dbReference type="Pfam" id="PF17917"/>
    </source>
</evidence>
<dbReference type="Pfam" id="PF17917">
    <property type="entry name" value="RT_RNaseH"/>
    <property type="match status" value="1"/>
</dbReference>
<dbReference type="FunFam" id="3.10.20.370:FF:000001">
    <property type="entry name" value="Retrovirus-related Pol polyprotein from transposon 17.6-like protein"/>
    <property type="match status" value="1"/>
</dbReference>
<keyword evidence="6" id="KW-0695">RNA-directed DNA polymerase</keyword>
<protein>
    <recommendedName>
        <fullName evidence="7">Reverse transcriptase RNase H-like domain-containing protein</fullName>
    </recommendedName>
</protein>
<keyword evidence="5" id="KW-0378">Hydrolase</keyword>
<evidence type="ECO:0000256" key="1">
    <source>
        <dbReference type="ARBA" id="ARBA00022679"/>
    </source>
</evidence>
<feature type="domain" description="Reverse transcriptase RNase H-like" evidence="7">
    <location>
        <begin position="9"/>
        <end position="110"/>
    </location>
</feature>
<comment type="caution">
    <text evidence="8">The sequence shown here is derived from an EMBL/GenBank/DDBJ whole genome shotgun (WGS) entry which is preliminary data.</text>
</comment>
<accession>A0AAE1A2K4</accession>
<dbReference type="PANTHER" id="PTHR37984:SF5">
    <property type="entry name" value="PROTEIN NYNRIN-LIKE"/>
    <property type="match status" value="1"/>
</dbReference>
<evidence type="ECO:0000313" key="9">
    <source>
        <dbReference type="Proteomes" id="UP001283361"/>
    </source>
</evidence>
<evidence type="ECO:0000256" key="4">
    <source>
        <dbReference type="ARBA" id="ARBA00022759"/>
    </source>
</evidence>
<evidence type="ECO:0000256" key="2">
    <source>
        <dbReference type="ARBA" id="ARBA00022695"/>
    </source>
</evidence>
<evidence type="ECO:0000256" key="5">
    <source>
        <dbReference type="ARBA" id="ARBA00022801"/>
    </source>
</evidence>
<keyword evidence="2" id="KW-0548">Nucleotidyltransferase</keyword>
<dbReference type="InterPro" id="IPR050951">
    <property type="entry name" value="Retrovirus_Pol_polyprotein"/>
</dbReference>
<keyword evidence="3" id="KW-0540">Nuclease</keyword>
<dbReference type="PANTHER" id="PTHR37984">
    <property type="entry name" value="PROTEIN CBG26694"/>
    <property type="match status" value="1"/>
</dbReference>